<keyword evidence="3" id="KW-1185">Reference proteome</keyword>
<gene>
    <name evidence="2" type="ORF">GCK32_019318</name>
</gene>
<feature type="compositionally biased region" description="Basic and acidic residues" evidence="1">
    <location>
        <begin position="62"/>
        <end position="82"/>
    </location>
</feature>
<name>A0AAN8IJU3_TRICO</name>
<evidence type="ECO:0000256" key="1">
    <source>
        <dbReference type="SAM" id="MobiDB-lite"/>
    </source>
</evidence>
<proteinExistence type="predicted"/>
<comment type="caution">
    <text evidence="2">The sequence shown here is derived from an EMBL/GenBank/DDBJ whole genome shotgun (WGS) entry which is preliminary data.</text>
</comment>
<organism evidence="2 3">
    <name type="scientific">Trichostrongylus colubriformis</name>
    <name type="common">Black scour worm</name>
    <dbReference type="NCBI Taxonomy" id="6319"/>
    <lineage>
        <taxon>Eukaryota</taxon>
        <taxon>Metazoa</taxon>
        <taxon>Ecdysozoa</taxon>
        <taxon>Nematoda</taxon>
        <taxon>Chromadorea</taxon>
        <taxon>Rhabditida</taxon>
        <taxon>Rhabditina</taxon>
        <taxon>Rhabditomorpha</taxon>
        <taxon>Strongyloidea</taxon>
        <taxon>Trichostrongylidae</taxon>
        <taxon>Trichostrongylus</taxon>
    </lineage>
</organism>
<dbReference type="AlphaFoldDB" id="A0AAN8IJU3"/>
<dbReference type="Proteomes" id="UP001331761">
    <property type="component" value="Unassembled WGS sequence"/>
</dbReference>
<evidence type="ECO:0000313" key="3">
    <source>
        <dbReference type="Proteomes" id="UP001331761"/>
    </source>
</evidence>
<feature type="compositionally biased region" description="Low complexity" evidence="1">
    <location>
        <begin position="100"/>
        <end position="111"/>
    </location>
</feature>
<evidence type="ECO:0000313" key="2">
    <source>
        <dbReference type="EMBL" id="KAK5971987.1"/>
    </source>
</evidence>
<accession>A0AAN8IJU3</accession>
<sequence>MLSITGNHDNSLTMIKSLAESISFPIILPDMSTSARLKREEIHRSQSRRALHRSFGVTSKVFRRDHGQRNDSSERPLKRTADGHLTTKKKIPRTFAAAGTETKLNSTTTTTAFPLSH</sequence>
<dbReference type="EMBL" id="WIXE01017142">
    <property type="protein sequence ID" value="KAK5971987.1"/>
    <property type="molecule type" value="Genomic_DNA"/>
</dbReference>
<feature type="region of interest" description="Disordered" evidence="1">
    <location>
        <begin position="44"/>
        <end position="117"/>
    </location>
</feature>
<reference evidence="2 3" key="1">
    <citation type="submission" date="2019-10" db="EMBL/GenBank/DDBJ databases">
        <title>Assembly and Annotation for the nematode Trichostrongylus colubriformis.</title>
        <authorList>
            <person name="Martin J."/>
        </authorList>
    </citation>
    <scope>NUCLEOTIDE SEQUENCE [LARGE SCALE GENOMIC DNA]</scope>
    <source>
        <strain evidence="2">G859</strain>
        <tissue evidence="2">Whole worm</tissue>
    </source>
</reference>
<protein>
    <submittedName>
        <fullName evidence="2">Uncharacterized protein</fullName>
    </submittedName>
</protein>